<dbReference type="GO" id="GO:0071555">
    <property type="term" value="P:cell wall organization"/>
    <property type="evidence" value="ECO:0007669"/>
    <property type="project" value="UniProtKB-UniRule"/>
</dbReference>
<keyword evidence="12" id="KW-1185">Reference proteome</keyword>
<keyword evidence="9" id="KW-0732">Signal</keyword>
<dbReference type="Proteomes" id="UP001143372">
    <property type="component" value="Unassembled WGS sequence"/>
</dbReference>
<feature type="compositionally biased region" description="Low complexity" evidence="8">
    <location>
        <begin position="442"/>
        <end position="459"/>
    </location>
</feature>
<evidence type="ECO:0000256" key="9">
    <source>
        <dbReference type="SAM" id="SignalP"/>
    </source>
</evidence>
<reference evidence="11" key="1">
    <citation type="journal article" date="2014" name="Int. J. Syst. Evol. Microbiol.">
        <title>Complete genome sequence of Corynebacterium casei LMG S-19264T (=DSM 44701T), isolated from a smear-ripened cheese.</title>
        <authorList>
            <consortium name="US DOE Joint Genome Institute (JGI-PGF)"/>
            <person name="Walter F."/>
            <person name="Albersmeier A."/>
            <person name="Kalinowski J."/>
            <person name="Ruckert C."/>
        </authorList>
    </citation>
    <scope>NUCLEOTIDE SEQUENCE</scope>
    <source>
        <strain evidence="11">VKM B-2347</strain>
    </source>
</reference>
<gene>
    <name evidence="11" type="ORF">GCM10008179_20930</name>
</gene>
<evidence type="ECO:0000259" key="10">
    <source>
        <dbReference type="PROSITE" id="PS52029"/>
    </source>
</evidence>
<evidence type="ECO:0000256" key="8">
    <source>
        <dbReference type="SAM" id="MobiDB-lite"/>
    </source>
</evidence>
<feature type="active site" description="Nucleophile" evidence="7">
    <location>
        <position position="156"/>
    </location>
</feature>
<feature type="active site" description="Proton donor/acceptor" evidence="7">
    <location>
        <position position="148"/>
    </location>
</feature>
<dbReference type="InterPro" id="IPR038063">
    <property type="entry name" value="Transpep_catalytic_dom"/>
</dbReference>
<sequence length="489" mass="51754">MPAARPALAGAALATALALAGCKSEQAPAARSIQPLSAETVALMTEKGMGRQDPILLRIYKEDSKAEVWKKRKADGRYALLKTYDICRFSGKLGPKIKEGDKQAPEGFYSVSPAQMNPRSNYYLSFNIGYPNAYDRALGRTGQHVMMHGDCLSAGCYAMTDAQIGEIYTLAREAFSGGQKAFQVQALPFRMTPQNMARRRDNPNIAFWKNLKQGSDNFEVTKLEPKVDACGKKYVFNATPSAFSTFEPTAQCPTYQVQPEIAKAVAAKERADNIIIAQLSKQEPPAPEYVAQNGRMRRSLDEPLVQVAAATPMTSPAQPYAAAEAEPQLASVGSVRPARETVSVASATPVGLKTSPIATEMGAPSEEAPMATKVESGGQSARATQVAPAVAMRRPSAPAAREVAPDQAPVMASSIAPPAQAAKPAPSGIGGWIKGVFGASEPAPVVPASAEPAPEAEPALTPKPRNRSASVAPAAKPNRQVASAFSSFQ</sequence>
<organism evidence="11 12">
    <name type="scientific">Hansschlegelia plantiphila</name>
    <dbReference type="NCBI Taxonomy" id="374655"/>
    <lineage>
        <taxon>Bacteria</taxon>
        <taxon>Pseudomonadati</taxon>
        <taxon>Pseudomonadota</taxon>
        <taxon>Alphaproteobacteria</taxon>
        <taxon>Hyphomicrobiales</taxon>
        <taxon>Methylopilaceae</taxon>
        <taxon>Hansschlegelia</taxon>
    </lineage>
</organism>
<dbReference type="GO" id="GO:0009252">
    <property type="term" value="P:peptidoglycan biosynthetic process"/>
    <property type="evidence" value="ECO:0007669"/>
    <property type="project" value="UniProtKB-KW"/>
</dbReference>
<dbReference type="CDD" id="cd16913">
    <property type="entry name" value="YkuD_like"/>
    <property type="match status" value="1"/>
</dbReference>
<evidence type="ECO:0000256" key="3">
    <source>
        <dbReference type="ARBA" id="ARBA00022679"/>
    </source>
</evidence>
<evidence type="ECO:0000256" key="7">
    <source>
        <dbReference type="PROSITE-ProRule" id="PRU01373"/>
    </source>
</evidence>
<keyword evidence="5 7" id="KW-0573">Peptidoglycan synthesis</keyword>
<evidence type="ECO:0000256" key="2">
    <source>
        <dbReference type="ARBA" id="ARBA00005992"/>
    </source>
</evidence>
<evidence type="ECO:0000256" key="4">
    <source>
        <dbReference type="ARBA" id="ARBA00022960"/>
    </source>
</evidence>
<accession>A0A9W6MW39</accession>
<feature type="region of interest" description="Disordered" evidence="8">
    <location>
        <begin position="442"/>
        <end position="489"/>
    </location>
</feature>
<keyword evidence="6 7" id="KW-0961">Cell wall biogenesis/degradation</keyword>
<evidence type="ECO:0000256" key="6">
    <source>
        <dbReference type="ARBA" id="ARBA00023316"/>
    </source>
</evidence>
<dbReference type="GO" id="GO:0008360">
    <property type="term" value="P:regulation of cell shape"/>
    <property type="evidence" value="ECO:0007669"/>
    <property type="project" value="UniProtKB-UniRule"/>
</dbReference>
<feature type="compositionally biased region" description="Polar residues" evidence="8">
    <location>
        <begin position="480"/>
        <end position="489"/>
    </location>
</feature>
<dbReference type="PROSITE" id="PS52029">
    <property type="entry name" value="LD_TPASE"/>
    <property type="match status" value="1"/>
</dbReference>
<evidence type="ECO:0000313" key="12">
    <source>
        <dbReference type="Proteomes" id="UP001143372"/>
    </source>
</evidence>
<keyword evidence="3" id="KW-0808">Transferase</keyword>
<comment type="similarity">
    <text evidence="2">Belongs to the YkuD family.</text>
</comment>
<evidence type="ECO:0000256" key="5">
    <source>
        <dbReference type="ARBA" id="ARBA00022984"/>
    </source>
</evidence>
<dbReference type="GO" id="GO:0004180">
    <property type="term" value="F:carboxypeptidase activity"/>
    <property type="evidence" value="ECO:0007669"/>
    <property type="project" value="UniProtKB-ARBA"/>
</dbReference>
<dbReference type="AlphaFoldDB" id="A0A9W6MW39"/>
<feature type="domain" description="L,D-TPase catalytic" evidence="10">
    <location>
        <begin position="55"/>
        <end position="187"/>
    </location>
</feature>
<reference evidence="11" key="2">
    <citation type="submission" date="2023-01" db="EMBL/GenBank/DDBJ databases">
        <authorList>
            <person name="Sun Q."/>
            <person name="Evtushenko L."/>
        </authorList>
    </citation>
    <scope>NUCLEOTIDE SEQUENCE</scope>
    <source>
        <strain evidence="11">VKM B-2347</strain>
    </source>
</reference>
<feature type="signal peptide" evidence="9">
    <location>
        <begin position="1"/>
        <end position="20"/>
    </location>
</feature>
<comment type="pathway">
    <text evidence="1 7">Cell wall biogenesis; peptidoglycan biosynthesis.</text>
</comment>
<comment type="caution">
    <text evidence="11">The sequence shown here is derived from an EMBL/GenBank/DDBJ whole genome shotgun (WGS) entry which is preliminary data.</text>
</comment>
<dbReference type="PROSITE" id="PS51257">
    <property type="entry name" value="PROKAR_LIPOPROTEIN"/>
    <property type="match status" value="1"/>
</dbReference>
<dbReference type="EMBL" id="BSFI01000008">
    <property type="protein sequence ID" value="GLK68455.1"/>
    <property type="molecule type" value="Genomic_DNA"/>
</dbReference>
<dbReference type="RefSeq" id="WP_271168693.1">
    <property type="nucleotide sequence ID" value="NZ_BSFI01000008.1"/>
</dbReference>
<feature type="chain" id="PRO_5040818935" description="L,D-TPase catalytic domain-containing protein" evidence="9">
    <location>
        <begin position="21"/>
        <end position="489"/>
    </location>
</feature>
<evidence type="ECO:0000313" key="11">
    <source>
        <dbReference type="EMBL" id="GLK68455.1"/>
    </source>
</evidence>
<dbReference type="SUPFAM" id="SSF141523">
    <property type="entry name" value="L,D-transpeptidase catalytic domain-like"/>
    <property type="match status" value="1"/>
</dbReference>
<proteinExistence type="inferred from homology"/>
<dbReference type="PANTHER" id="PTHR36699">
    <property type="entry name" value="LD-TRANSPEPTIDASE"/>
    <property type="match status" value="1"/>
</dbReference>
<keyword evidence="4 7" id="KW-0133">Cell shape</keyword>
<dbReference type="PANTHER" id="PTHR36699:SF1">
    <property type="entry name" value="L,D-TRANSPEPTIDASE YAFK-RELATED"/>
    <property type="match status" value="1"/>
</dbReference>
<evidence type="ECO:0000256" key="1">
    <source>
        <dbReference type="ARBA" id="ARBA00004752"/>
    </source>
</evidence>
<dbReference type="InterPro" id="IPR005490">
    <property type="entry name" value="LD_TPept_cat_dom"/>
</dbReference>
<protein>
    <recommendedName>
        <fullName evidence="10">L,D-TPase catalytic domain-containing protein</fullName>
    </recommendedName>
</protein>
<name>A0A9W6MW39_9HYPH</name>
<dbReference type="GO" id="GO:0016740">
    <property type="term" value="F:transferase activity"/>
    <property type="evidence" value="ECO:0007669"/>
    <property type="project" value="UniProtKB-KW"/>
</dbReference>
<dbReference type="Pfam" id="PF03734">
    <property type="entry name" value="YkuD"/>
    <property type="match status" value="1"/>
</dbReference>